<organism evidence="2 3">
    <name type="scientific">Methylobacterium thuringiense</name>
    <dbReference type="NCBI Taxonomy" id="1003091"/>
    <lineage>
        <taxon>Bacteria</taxon>
        <taxon>Pseudomonadati</taxon>
        <taxon>Pseudomonadota</taxon>
        <taxon>Alphaproteobacteria</taxon>
        <taxon>Hyphomicrobiales</taxon>
        <taxon>Methylobacteriaceae</taxon>
        <taxon>Methylobacterium</taxon>
    </lineage>
</organism>
<evidence type="ECO:0000256" key="1">
    <source>
        <dbReference type="SAM" id="Phobius"/>
    </source>
</evidence>
<dbReference type="EMBL" id="BPRA01000007">
    <property type="protein sequence ID" value="GJE55260.1"/>
    <property type="molecule type" value="Genomic_DNA"/>
</dbReference>
<keyword evidence="1" id="KW-0472">Membrane</keyword>
<dbReference type="Proteomes" id="UP001055101">
    <property type="component" value="Unassembled WGS sequence"/>
</dbReference>
<accession>A0ABQ4TMJ3</accession>
<sequence length="157" mass="16794">MDVPASLPSSVTEAGSKIVTEGGVLGALLILALFGIAALVIYIRSLHASRDKERDKWQSQLLDIQEKRITENRASLSSQADATAVLSKNTETSQTTARLMESIGSALRDSAADQRATSYSIKEAVNRIEVDISNLSAKIDRPLVQTPHGFARTGGVS</sequence>
<proteinExistence type="predicted"/>
<name>A0ABQ4TMJ3_9HYPH</name>
<feature type="transmembrane region" description="Helical" evidence="1">
    <location>
        <begin position="24"/>
        <end position="43"/>
    </location>
</feature>
<evidence type="ECO:0000313" key="2">
    <source>
        <dbReference type="EMBL" id="GJE55260.1"/>
    </source>
</evidence>
<reference evidence="2" key="1">
    <citation type="journal article" date="2021" name="Front. Microbiol.">
        <title>Comprehensive Comparative Genomics and Phenotyping of Methylobacterium Species.</title>
        <authorList>
            <person name="Alessa O."/>
            <person name="Ogura Y."/>
            <person name="Fujitani Y."/>
            <person name="Takami H."/>
            <person name="Hayashi T."/>
            <person name="Sahin N."/>
            <person name="Tani A."/>
        </authorList>
    </citation>
    <scope>NUCLEOTIDE SEQUENCE</scope>
    <source>
        <strain evidence="2">DSM 23674</strain>
    </source>
</reference>
<evidence type="ECO:0000313" key="3">
    <source>
        <dbReference type="Proteomes" id="UP001055101"/>
    </source>
</evidence>
<dbReference type="RefSeq" id="WP_238231618.1">
    <property type="nucleotide sequence ID" value="NZ_BPRA01000007.1"/>
</dbReference>
<evidence type="ECO:0008006" key="4">
    <source>
        <dbReference type="Google" id="ProtNLM"/>
    </source>
</evidence>
<reference evidence="2" key="2">
    <citation type="submission" date="2021-08" db="EMBL/GenBank/DDBJ databases">
        <authorList>
            <person name="Tani A."/>
            <person name="Ola A."/>
            <person name="Ogura Y."/>
            <person name="Katsura K."/>
            <person name="Hayashi T."/>
        </authorList>
    </citation>
    <scope>NUCLEOTIDE SEQUENCE</scope>
    <source>
        <strain evidence="2">DSM 23674</strain>
    </source>
</reference>
<keyword evidence="3" id="KW-1185">Reference proteome</keyword>
<protein>
    <recommendedName>
        <fullName evidence="4">Chemotaxis protein</fullName>
    </recommendedName>
</protein>
<comment type="caution">
    <text evidence="2">The sequence shown here is derived from an EMBL/GenBank/DDBJ whole genome shotgun (WGS) entry which is preliminary data.</text>
</comment>
<keyword evidence="1" id="KW-0812">Transmembrane</keyword>
<gene>
    <name evidence="2" type="ORF">EKPJFOCH_1749</name>
</gene>
<keyword evidence="1" id="KW-1133">Transmembrane helix</keyword>